<reference evidence="2" key="2">
    <citation type="submission" date="2015-01" db="EMBL/GenBank/DDBJ databases">
        <title>Evolutionary Origins and Diversification of the Mycorrhizal Mutualists.</title>
        <authorList>
            <consortium name="DOE Joint Genome Institute"/>
            <consortium name="Mycorrhizal Genomics Consortium"/>
            <person name="Kohler A."/>
            <person name="Kuo A."/>
            <person name="Nagy L.G."/>
            <person name="Floudas D."/>
            <person name="Copeland A."/>
            <person name="Barry K.W."/>
            <person name="Cichocki N."/>
            <person name="Veneault-Fourrey C."/>
            <person name="LaButti K."/>
            <person name="Lindquist E.A."/>
            <person name="Lipzen A."/>
            <person name="Lundell T."/>
            <person name="Morin E."/>
            <person name="Murat C."/>
            <person name="Riley R."/>
            <person name="Ohm R."/>
            <person name="Sun H."/>
            <person name="Tunlid A."/>
            <person name="Henrissat B."/>
            <person name="Grigoriev I.V."/>
            <person name="Hibbett D.S."/>
            <person name="Martin F."/>
        </authorList>
    </citation>
    <scope>NUCLEOTIDE SEQUENCE [LARGE SCALE GENOMIC DNA]</scope>
    <source>
        <strain evidence="2">Marx 270</strain>
    </source>
</reference>
<protein>
    <submittedName>
        <fullName evidence="1">Uncharacterized protein</fullName>
    </submittedName>
</protein>
<sequence>MKAGWWLLPLNILYDHPDPVHLSEQLRPPDWSGYPRLTKVWANMMIGPKSPHHAAAAFILLSRADDREQDSTWILRRSTLVLQNSRPLRLLCEAINHIHLDFRLAAAGGKADKPSRRSLITATHLRNRGRARRGGVQKTYGGHQTRILRGVALEAKHRNRVLDTIAVALTTGKSREVAATLQSKRQGFMLLLFATSPPSKTIGLFVAWLKKQIKHGPECQDSSQILIRSAPNPRLLRSLCEATDHMDLDSRRGAAGWKAEIPYR</sequence>
<evidence type="ECO:0000313" key="1">
    <source>
        <dbReference type="EMBL" id="KIO10005.1"/>
    </source>
</evidence>
<reference evidence="1 2" key="1">
    <citation type="submission" date="2014-04" db="EMBL/GenBank/DDBJ databases">
        <authorList>
            <consortium name="DOE Joint Genome Institute"/>
            <person name="Kuo A."/>
            <person name="Kohler A."/>
            <person name="Costa M.D."/>
            <person name="Nagy L.G."/>
            <person name="Floudas D."/>
            <person name="Copeland A."/>
            <person name="Barry K.W."/>
            <person name="Cichocki N."/>
            <person name="Veneault-Fourrey C."/>
            <person name="LaButti K."/>
            <person name="Lindquist E.A."/>
            <person name="Lipzen A."/>
            <person name="Lundell T."/>
            <person name="Morin E."/>
            <person name="Murat C."/>
            <person name="Sun H."/>
            <person name="Tunlid A."/>
            <person name="Henrissat B."/>
            <person name="Grigoriev I.V."/>
            <person name="Hibbett D.S."/>
            <person name="Martin F."/>
            <person name="Nordberg H.P."/>
            <person name="Cantor M.N."/>
            <person name="Hua S.X."/>
        </authorList>
    </citation>
    <scope>NUCLEOTIDE SEQUENCE [LARGE SCALE GENOMIC DNA]</scope>
    <source>
        <strain evidence="1 2">Marx 270</strain>
    </source>
</reference>
<dbReference type="HOGENOM" id="CLU_1054187_0_0_1"/>
<evidence type="ECO:0000313" key="2">
    <source>
        <dbReference type="Proteomes" id="UP000054217"/>
    </source>
</evidence>
<dbReference type="Proteomes" id="UP000054217">
    <property type="component" value="Unassembled WGS sequence"/>
</dbReference>
<dbReference type="InParanoid" id="A0A0C3P931"/>
<gene>
    <name evidence="1" type="ORF">M404DRAFT_21656</name>
</gene>
<proteinExistence type="predicted"/>
<name>A0A0C3P931_PISTI</name>
<accession>A0A0C3P931</accession>
<organism evidence="1 2">
    <name type="scientific">Pisolithus tinctorius Marx 270</name>
    <dbReference type="NCBI Taxonomy" id="870435"/>
    <lineage>
        <taxon>Eukaryota</taxon>
        <taxon>Fungi</taxon>
        <taxon>Dikarya</taxon>
        <taxon>Basidiomycota</taxon>
        <taxon>Agaricomycotina</taxon>
        <taxon>Agaricomycetes</taxon>
        <taxon>Agaricomycetidae</taxon>
        <taxon>Boletales</taxon>
        <taxon>Sclerodermatineae</taxon>
        <taxon>Pisolithaceae</taxon>
        <taxon>Pisolithus</taxon>
    </lineage>
</organism>
<keyword evidence="2" id="KW-1185">Reference proteome</keyword>
<dbReference type="EMBL" id="KN831953">
    <property type="protein sequence ID" value="KIO10005.1"/>
    <property type="molecule type" value="Genomic_DNA"/>
</dbReference>
<dbReference type="AlphaFoldDB" id="A0A0C3P931"/>